<dbReference type="AlphaFoldDB" id="A0A2M8EJK2"/>
<organism evidence="1 2">
    <name type="scientific">candidate division WWE3 bacterium CG_4_9_14_0_2_um_filter_48_10</name>
    <dbReference type="NCBI Taxonomy" id="1975078"/>
    <lineage>
        <taxon>Bacteria</taxon>
        <taxon>Katanobacteria</taxon>
    </lineage>
</organism>
<feature type="non-terminal residue" evidence="1">
    <location>
        <position position="1"/>
    </location>
</feature>
<dbReference type="Proteomes" id="UP000228781">
    <property type="component" value="Unassembled WGS sequence"/>
</dbReference>
<dbReference type="InterPro" id="IPR029063">
    <property type="entry name" value="SAM-dependent_MTases_sf"/>
</dbReference>
<gene>
    <name evidence="1" type="ORF">CO059_01335</name>
</gene>
<name>A0A2M8EJK2_UNCKA</name>
<evidence type="ECO:0008006" key="3">
    <source>
        <dbReference type="Google" id="ProtNLM"/>
    </source>
</evidence>
<dbReference type="SUPFAM" id="SSF53335">
    <property type="entry name" value="S-adenosyl-L-methionine-dependent methyltransferases"/>
    <property type="match status" value="1"/>
</dbReference>
<proteinExistence type="predicted"/>
<reference evidence="2" key="1">
    <citation type="submission" date="2017-09" db="EMBL/GenBank/DDBJ databases">
        <title>Depth-based differentiation of microbial function through sediment-hosted aquifers and enrichment of novel symbionts in the deep terrestrial subsurface.</title>
        <authorList>
            <person name="Probst A.J."/>
            <person name="Ladd B."/>
            <person name="Jarett J.K."/>
            <person name="Geller-Mcgrath D.E."/>
            <person name="Sieber C.M.K."/>
            <person name="Emerson J.B."/>
            <person name="Anantharaman K."/>
            <person name="Thomas B.C."/>
            <person name="Malmstrom R."/>
            <person name="Stieglmeier M."/>
            <person name="Klingl A."/>
            <person name="Woyke T."/>
            <person name="Ryan C.M."/>
            <person name="Banfield J.F."/>
        </authorList>
    </citation>
    <scope>NUCLEOTIDE SEQUENCE [LARGE SCALE GENOMIC DNA]</scope>
</reference>
<accession>A0A2M8EJK2</accession>
<evidence type="ECO:0000313" key="2">
    <source>
        <dbReference type="Proteomes" id="UP000228781"/>
    </source>
</evidence>
<dbReference type="EMBL" id="PFSK01000015">
    <property type="protein sequence ID" value="PJC22921.1"/>
    <property type="molecule type" value="Genomic_DNA"/>
</dbReference>
<sequence>SFLKPGGFFLISVPAKGTFWGADDELAGHFRRYDKEELEHALEQSGFKILKIYSYGFPFLNILKLFREFMANRKPEGTIKESKQARTKKSGLNLFRISLLEQFPILNRNTLFPFIKFSNLFNNYDLAEGYLCLAKRNE</sequence>
<dbReference type="Gene3D" id="3.40.50.150">
    <property type="entry name" value="Vaccinia Virus protein VP39"/>
    <property type="match status" value="1"/>
</dbReference>
<evidence type="ECO:0000313" key="1">
    <source>
        <dbReference type="EMBL" id="PJC22921.1"/>
    </source>
</evidence>
<protein>
    <recommendedName>
        <fullName evidence="3">Methyltransferase type 11 domain-containing protein</fullName>
    </recommendedName>
</protein>
<comment type="caution">
    <text evidence="1">The sequence shown here is derived from an EMBL/GenBank/DDBJ whole genome shotgun (WGS) entry which is preliminary data.</text>
</comment>